<evidence type="ECO:0000313" key="2">
    <source>
        <dbReference type="Proteomes" id="UP001519311"/>
    </source>
</evidence>
<accession>A0ABS4VCR7</accession>
<protein>
    <submittedName>
        <fullName evidence="1">Uncharacterized protein</fullName>
    </submittedName>
</protein>
<name>A0ABS4VCR7_9ACTN</name>
<evidence type="ECO:0000313" key="1">
    <source>
        <dbReference type="EMBL" id="MBP2361675.1"/>
    </source>
</evidence>
<comment type="caution">
    <text evidence="1">The sequence shown here is derived from an EMBL/GenBank/DDBJ whole genome shotgun (WGS) entry which is preliminary data.</text>
</comment>
<dbReference type="Proteomes" id="UP001519311">
    <property type="component" value="Unassembled WGS sequence"/>
</dbReference>
<gene>
    <name evidence="1" type="ORF">JOF59_004075</name>
</gene>
<sequence>MRAPEELLLVAHRKAGLWLPSCGHVEPMRFRGSRPGVDAAKSCVLRPCSPL</sequence>
<organism evidence="1 2">
    <name type="scientific">Streptomyces clavifer</name>
    <dbReference type="NCBI Taxonomy" id="68188"/>
    <lineage>
        <taxon>Bacteria</taxon>
        <taxon>Bacillati</taxon>
        <taxon>Actinomycetota</taxon>
        <taxon>Actinomycetes</taxon>
        <taxon>Kitasatosporales</taxon>
        <taxon>Streptomycetaceae</taxon>
        <taxon>Streptomyces</taxon>
    </lineage>
</organism>
<proteinExistence type="predicted"/>
<keyword evidence="2" id="KW-1185">Reference proteome</keyword>
<dbReference type="EMBL" id="JAGINS010000001">
    <property type="protein sequence ID" value="MBP2361675.1"/>
    <property type="molecule type" value="Genomic_DNA"/>
</dbReference>
<reference evidence="1 2" key="1">
    <citation type="submission" date="2021-03" db="EMBL/GenBank/DDBJ databases">
        <title>Sequencing the genomes of 1000 actinobacteria strains.</title>
        <authorList>
            <person name="Klenk H.-P."/>
        </authorList>
    </citation>
    <scope>NUCLEOTIDE SEQUENCE [LARGE SCALE GENOMIC DNA]</scope>
    <source>
        <strain evidence="1 2">DSM 40843</strain>
    </source>
</reference>